<dbReference type="EMBL" id="LT629758">
    <property type="protein sequence ID" value="SDS54553.1"/>
    <property type="molecule type" value="Genomic_DNA"/>
</dbReference>
<reference evidence="2 3" key="1">
    <citation type="submission" date="2016-10" db="EMBL/GenBank/DDBJ databases">
        <authorList>
            <person name="de Groot N.N."/>
        </authorList>
    </citation>
    <scope>NUCLEOTIDE SEQUENCE [LARGE SCALE GENOMIC DNA]</scope>
    <source>
        <strain evidence="2 3">DSM 43941</strain>
    </source>
</reference>
<keyword evidence="1" id="KW-0472">Membrane</keyword>
<proteinExistence type="predicted"/>
<dbReference type="Proteomes" id="UP000198688">
    <property type="component" value="Chromosome I"/>
</dbReference>
<organism evidence="2 3">
    <name type="scientific">Actinoplanes derwentensis</name>
    <dbReference type="NCBI Taxonomy" id="113562"/>
    <lineage>
        <taxon>Bacteria</taxon>
        <taxon>Bacillati</taxon>
        <taxon>Actinomycetota</taxon>
        <taxon>Actinomycetes</taxon>
        <taxon>Micromonosporales</taxon>
        <taxon>Micromonosporaceae</taxon>
        <taxon>Actinoplanes</taxon>
    </lineage>
</organism>
<gene>
    <name evidence="2" type="ORF">SAMN04489716_1022</name>
</gene>
<feature type="transmembrane region" description="Helical" evidence="1">
    <location>
        <begin position="35"/>
        <end position="53"/>
    </location>
</feature>
<dbReference type="RefSeq" id="WP_157751259.1">
    <property type="nucleotide sequence ID" value="NZ_BOMJ01000096.1"/>
</dbReference>
<sequence length="56" mass="5159">MSGMRDSGGADVVVAANAMLVGVGGVFAATASVVVTVAAAVAATALAVAVVLADRG</sequence>
<evidence type="ECO:0000313" key="2">
    <source>
        <dbReference type="EMBL" id="SDS54553.1"/>
    </source>
</evidence>
<evidence type="ECO:0000256" key="1">
    <source>
        <dbReference type="SAM" id="Phobius"/>
    </source>
</evidence>
<keyword evidence="1" id="KW-0812">Transmembrane</keyword>
<keyword evidence="1" id="KW-1133">Transmembrane helix</keyword>
<feature type="transmembrane region" description="Helical" evidence="1">
    <location>
        <begin position="12"/>
        <end position="29"/>
    </location>
</feature>
<accession>A0A1H1T358</accession>
<protein>
    <submittedName>
        <fullName evidence="2">Uncharacterized protein</fullName>
    </submittedName>
</protein>
<name>A0A1H1T358_9ACTN</name>
<keyword evidence="3" id="KW-1185">Reference proteome</keyword>
<dbReference type="AlphaFoldDB" id="A0A1H1T358"/>
<dbReference type="STRING" id="113562.SAMN04489716_1022"/>
<evidence type="ECO:0000313" key="3">
    <source>
        <dbReference type="Proteomes" id="UP000198688"/>
    </source>
</evidence>